<protein>
    <submittedName>
        <fullName evidence="1">PF06945 family protein</fullName>
    </submittedName>
</protein>
<dbReference type="RefSeq" id="WP_004765771.1">
    <property type="nucleotide sequence ID" value="NZ_AHMY02000047.1"/>
</dbReference>
<name>A0A0E2B3U1_9LEPT</name>
<dbReference type="PANTHER" id="PTHR35175">
    <property type="entry name" value="DUF1289 DOMAIN-CONTAINING PROTEIN"/>
    <property type="match status" value="1"/>
</dbReference>
<dbReference type="InterPro" id="IPR010710">
    <property type="entry name" value="DUF1289"/>
</dbReference>
<dbReference type="Proteomes" id="UP000006253">
    <property type="component" value="Unassembled WGS sequence"/>
</dbReference>
<comment type="caution">
    <text evidence="1">The sequence shown here is derived from an EMBL/GenBank/DDBJ whole genome shotgun (WGS) entry which is preliminary data.</text>
</comment>
<sequence length="61" mass="7326">MVRSPCNKICSMDFESGFCKGCFRTLEEICNWSNYSETERENLFLKLKIRKEENVSKFNYE</sequence>
<dbReference type="Pfam" id="PF06945">
    <property type="entry name" value="DUF1289"/>
    <property type="match status" value="1"/>
</dbReference>
<dbReference type="EMBL" id="AHMY02000047">
    <property type="protein sequence ID" value="EKO15471.1"/>
    <property type="molecule type" value="Genomic_DNA"/>
</dbReference>
<accession>A0A0E2B3U1</accession>
<evidence type="ECO:0000313" key="2">
    <source>
        <dbReference type="Proteomes" id="UP000006253"/>
    </source>
</evidence>
<dbReference type="PANTHER" id="PTHR35175:SF2">
    <property type="entry name" value="DUF1289 DOMAIN-CONTAINING PROTEIN"/>
    <property type="match status" value="1"/>
</dbReference>
<gene>
    <name evidence="1" type="ORF">LEP1GSC081_1175</name>
</gene>
<dbReference type="AlphaFoldDB" id="A0A0E2B3U1"/>
<organism evidence="1 2">
    <name type="scientific">Leptospira kirschneri str. H1</name>
    <dbReference type="NCBI Taxonomy" id="1049966"/>
    <lineage>
        <taxon>Bacteria</taxon>
        <taxon>Pseudomonadati</taxon>
        <taxon>Spirochaetota</taxon>
        <taxon>Spirochaetia</taxon>
        <taxon>Leptospirales</taxon>
        <taxon>Leptospiraceae</taxon>
        <taxon>Leptospira</taxon>
    </lineage>
</organism>
<evidence type="ECO:0000313" key="1">
    <source>
        <dbReference type="EMBL" id="EKO15471.1"/>
    </source>
</evidence>
<reference evidence="1 2" key="1">
    <citation type="submission" date="2012-10" db="EMBL/GenBank/DDBJ databases">
        <authorList>
            <person name="Harkins D.M."/>
            <person name="Durkin A.S."/>
            <person name="Brinkac L.M."/>
            <person name="Selengut J.D."/>
            <person name="Sanka R."/>
            <person name="DePew J."/>
            <person name="Purushe J."/>
            <person name="Peacock S.J."/>
            <person name="Thaipadungpanit J."/>
            <person name="Wuthiekanun V.W."/>
            <person name="Day N.P."/>
            <person name="Vinetz J.M."/>
            <person name="Sutton G.G."/>
            <person name="Nelson W.C."/>
            <person name="Fouts D.E."/>
        </authorList>
    </citation>
    <scope>NUCLEOTIDE SEQUENCE [LARGE SCALE GENOMIC DNA]</scope>
    <source>
        <strain evidence="1 2">H1</strain>
    </source>
</reference>
<proteinExistence type="predicted"/>